<keyword evidence="1" id="KW-0472">Membrane</keyword>
<feature type="transmembrane region" description="Helical" evidence="1">
    <location>
        <begin position="12"/>
        <end position="31"/>
    </location>
</feature>
<feature type="transmembrane region" description="Helical" evidence="1">
    <location>
        <begin position="68"/>
        <end position="88"/>
    </location>
</feature>
<organism evidence="2 3">
    <name type="scientific">Sphingomonas donggukensis</name>
    <dbReference type="NCBI Taxonomy" id="2949093"/>
    <lineage>
        <taxon>Bacteria</taxon>
        <taxon>Pseudomonadati</taxon>
        <taxon>Pseudomonadota</taxon>
        <taxon>Alphaproteobacteria</taxon>
        <taxon>Sphingomonadales</taxon>
        <taxon>Sphingomonadaceae</taxon>
        <taxon>Sphingomonas</taxon>
    </lineage>
</organism>
<keyword evidence="3" id="KW-1185">Reference proteome</keyword>
<dbReference type="RefSeq" id="WP_250754581.1">
    <property type="nucleotide sequence ID" value="NZ_CP098401.1"/>
</dbReference>
<evidence type="ECO:0008006" key="4">
    <source>
        <dbReference type="Google" id="ProtNLM"/>
    </source>
</evidence>
<sequence length="123" mass="12808">MTKAMGSSGFYRWGVGIAALTSFLIVWTTIVRDDGNGIGFFLTIMAAVVGAFASWFRADGLARTMVGVAVMQVLLGIAIATAPSIAAIPGASRMFLLGCGVFATLWLAAAACFRRAARAMPQA</sequence>
<keyword evidence="1" id="KW-1133">Transmembrane helix</keyword>
<gene>
    <name evidence="2" type="ORF">M9980_06525</name>
</gene>
<dbReference type="Proteomes" id="UP001055580">
    <property type="component" value="Chromosome"/>
</dbReference>
<reference evidence="2" key="1">
    <citation type="submission" date="2022-05" db="EMBL/GenBank/DDBJ databases">
        <title>Sphingomonas sp. strain RMG20 Genome sequencing and assembly.</title>
        <authorList>
            <person name="Kim I."/>
        </authorList>
    </citation>
    <scope>NUCLEOTIDE SEQUENCE</scope>
    <source>
        <strain evidence="2">RMG20</strain>
    </source>
</reference>
<feature type="transmembrane region" description="Helical" evidence="1">
    <location>
        <begin position="37"/>
        <end position="56"/>
    </location>
</feature>
<feature type="transmembrane region" description="Helical" evidence="1">
    <location>
        <begin position="94"/>
        <end position="113"/>
    </location>
</feature>
<evidence type="ECO:0000313" key="2">
    <source>
        <dbReference type="EMBL" id="URW76844.1"/>
    </source>
</evidence>
<evidence type="ECO:0000313" key="3">
    <source>
        <dbReference type="Proteomes" id="UP001055580"/>
    </source>
</evidence>
<accession>A0ABY4TWP9</accession>
<keyword evidence="1" id="KW-0812">Transmembrane</keyword>
<name>A0ABY4TWP9_9SPHN</name>
<protein>
    <recommendedName>
        <fullName evidence="4">SPW repeat-containing protein</fullName>
    </recommendedName>
</protein>
<dbReference type="EMBL" id="CP098401">
    <property type="protein sequence ID" value="URW76844.1"/>
    <property type="molecule type" value="Genomic_DNA"/>
</dbReference>
<proteinExistence type="predicted"/>
<evidence type="ECO:0000256" key="1">
    <source>
        <dbReference type="SAM" id="Phobius"/>
    </source>
</evidence>